<evidence type="ECO:0000256" key="1">
    <source>
        <dbReference type="ARBA" id="ARBA00022679"/>
    </source>
</evidence>
<dbReference type="Pfam" id="PF26334">
    <property type="entry name" value="Gtf3_N"/>
    <property type="match status" value="1"/>
</dbReference>
<dbReference type="PIRSF" id="PIRSF007023">
    <property type="entry name" value="UDP-Galf_transf"/>
    <property type="match status" value="1"/>
</dbReference>
<feature type="domain" description="Glucosyltransferase 3-like N-terminal" evidence="2">
    <location>
        <begin position="6"/>
        <end position="149"/>
    </location>
</feature>
<keyword evidence="5" id="KW-1185">Reference proteome</keyword>
<reference evidence="4 5" key="1">
    <citation type="journal article" date="2023" name="Int. J. Syst. Evol. Microbiol.">
        <title>Ligilactobacillus ubinensis sp. nov., a novel species isolated from the wild ferment of a durian fruit (Durio zibethinus).</title>
        <authorList>
            <person name="Heng Y.C."/>
            <person name="Menon N."/>
            <person name="Chen B."/>
            <person name="Loo B.Z.L."/>
            <person name="Wong G.W.J."/>
            <person name="Lim A.C.H."/>
            <person name="Silvaraju S."/>
            <person name="Kittelmann S."/>
        </authorList>
    </citation>
    <scope>NUCLEOTIDE SEQUENCE [LARGE SCALE GENOMIC DNA]</scope>
    <source>
        <strain evidence="4 5">WILCCON 0076</strain>
    </source>
</reference>
<dbReference type="Pfam" id="PF26337">
    <property type="entry name" value="Gtf3_C"/>
    <property type="match status" value="1"/>
</dbReference>
<evidence type="ECO:0000313" key="5">
    <source>
        <dbReference type="Proteomes" id="UP001139006"/>
    </source>
</evidence>
<evidence type="ECO:0000259" key="2">
    <source>
        <dbReference type="Pfam" id="PF26334"/>
    </source>
</evidence>
<accession>A0A9X2FL91</accession>
<evidence type="ECO:0000259" key="3">
    <source>
        <dbReference type="Pfam" id="PF26337"/>
    </source>
</evidence>
<sequence length="329" mass="37428">MNNIILTSLDPGKNTGGVKAKIDIINFLKEHGYTSYEVNPYVSKLKKAILANITIPKDINRLSPDKVIIQYPIPSEHITRKIIECIRKKKDSKIVFLIHDIQGLQSTESETIVKELKIFDLADEIIVHNKHMGKWLQEKGCQKPLVDLEVFDYANPQPINKAVEYNRSICFAGNLFKSEFLKDLDLKHGFYAFGPNMFSEYPSCIEYCGQYSPEELPAHLNQNFGLIWDGPSIKTCKGTYGNYLRYNNPHKTSLYISSGIPIIIWKKAALADFVLDNKIGIAIDSLNELDSVLDSISEEQYQQIKSNTREIAQKLREGYYTKKAADSVN</sequence>
<gene>
    <name evidence="4" type="ORF">LB941_09740</name>
</gene>
<dbReference type="RefSeq" id="WP_253361650.1">
    <property type="nucleotide sequence ID" value="NZ_JAIULA010000021.1"/>
</dbReference>
<comment type="caution">
    <text evidence="4">The sequence shown here is derived from an EMBL/GenBank/DDBJ whole genome shotgun (WGS) entry which is preliminary data.</text>
</comment>
<evidence type="ECO:0000313" key="4">
    <source>
        <dbReference type="EMBL" id="MCP0887612.1"/>
    </source>
</evidence>
<protein>
    <submittedName>
        <fullName evidence="4">Beta-1,6-galactofuranosyltransferase</fullName>
    </submittedName>
</protein>
<feature type="domain" description="Glucosyltransferase 3-like C-terminal" evidence="3">
    <location>
        <begin position="169"/>
        <end position="325"/>
    </location>
</feature>
<organism evidence="4 5">
    <name type="scientific">Ligilactobacillus ubinensis</name>
    <dbReference type="NCBI Taxonomy" id="2876789"/>
    <lineage>
        <taxon>Bacteria</taxon>
        <taxon>Bacillati</taxon>
        <taxon>Bacillota</taxon>
        <taxon>Bacilli</taxon>
        <taxon>Lactobacillales</taxon>
        <taxon>Lactobacillaceae</taxon>
        <taxon>Ligilactobacillus</taxon>
    </lineage>
</organism>
<proteinExistence type="predicted"/>
<dbReference type="InterPro" id="IPR058591">
    <property type="entry name" value="Gtf3_N"/>
</dbReference>
<name>A0A9X2FL91_9LACO</name>
<dbReference type="AlphaFoldDB" id="A0A9X2FL91"/>
<dbReference type="Proteomes" id="UP001139006">
    <property type="component" value="Unassembled WGS sequence"/>
</dbReference>
<dbReference type="EMBL" id="JAIULA010000021">
    <property type="protein sequence ID" value="MCP0887612.1"/>
    <property type="molecule type" value="Genomic_DNA"/>
</dbReference>
<dbReference type="Gene3D" id="3.40.50.2000">
    <property type="entry name" value="Glycogen Phosphorylase B"/>
    <property type="match status" value="2"/>
</dbReference>
<keyword evidence="1" id="KW-0808">Transferase</keyword>
<dbReference type="InterPro" id="IPR058592">
    <property type="entry name" value="Gtf3_C"/>
</dbReference>